<dbReference type="RefSeq" id="WP_050916517.1">
    <property type="nucleotide sequence ID" value="NZ_VSIJ01000005.1"/>
</dbReference>
<proteinExistence type="predicted"/>
<comment type="caution">
    <text evidence="2">The sequence shown here is derived from an EMBL/GenBank/DDBJ whole genome shotgun (WGS) entry which is preliminary data.</text>
</comment>
<evidence type="ECO:0000259" key="1">
    <source>
        <dbReference type="Pfam" id="PF19500"/>
    </source>
</evidence>
<accession>A0ABD7SSY7</accession>
<dbReference type="AlphaFoldDB" id="A0ABD7SSY7"/>
<reference evidence="2 3" key="1">
    <citation type="submission" date="2019-06" db="EMBL/GenBank/DDBJ databases">
        <title>Vibrio cholerae phylogeny based on whole-genome sequencing reveals genetic diversity and population strucutre.</title>
        <authorList>
            <person name="Zhiqiu Y."/>
            <person name="Bin L."/>
            <person name="Lingyan J."/>
        </authorList>
    </citation>
    <scope>NUCLEOTIDE SEQUENCE [LARGE SCALE GENOMIC DNA]</scope>
    <source>
        <strain evidence="2 3">N2814</strain>
    </source>
</reference>
<evidence type="ECO:0000313" key="3">
    <source>
        <dbReference type="Proteomes" id="UP000323819"/>
    </source>
</evidence>
<gene>
    <name evidence="2" type="ORF">FXF03_02350</name>
</gene>
<name>A0ABD7SSY7_VIBCL</name>
<evidence type="ECO:0000313" key="2">
    <source>
        <dbReference type="EMBL" id="TXX67441.1"/>
    </source>
</evidence>
<dbReference type="Pfam" id="PF19500">
    <property type="entry name" value="DUF6035"/>
    <property type="match status" value="1"/>
</dbReference>
<feature type="domain" description="DUF6035" evidence="1">
    <location>
        <begin position="119"/>
        <end position="208"/>
    </location>
</feature>
<sequence>MDTHIRHCIWELIVETGELVLASRLIERAGLGDTDIGTSQLKQKIADAELRGSSYVRCSECGCPLVFVAPNATEIEPHFRHQINRIHSVPNASEDKVKNCSFYTKNHSFFGSSSIYHGEGKWHFETKHWLASVLSDHPLVNSTTLRIEKYLFDKSEDVNERRRPDIYFETLSGDKFAFELTRWWMDPRVVQKRADFFKRKGIYVIWLFSPKCPEHSATTYNLILFSNNAPNKGVDLAFDKDSNVFVLSDAMKTLTELSGQLHLLVNYPSFSVNPMLGQLRTDIQSRVCKFSDLKLPPDFSTPVGVPTLQNYFDAQGALRAHLQNELSELRLGQSRVIRLARKAIKTQDYYALRDTLKQVYKLPHSVKCRKVLASRIESILSILKPHSQQSAVAHTHLVNDSSKKPTTGDNAQILEALAFIKELHTKGVSELPDSCSRDRIKFNRIVLQCKRQNRFDLVRTIESSLIDAENNFEKNFAAEFFPNILKKIETGHADLVSCLRELEIIEAELKVTYRKGHRMYEKTRVKHKHLIKLKERYFGNYDE</sequence>
<protein>
    <recommendedName>
        <fullName evidence="1">DUF6035 domain-containing protein</fullName>
    </recommendedName>
</protein>
<dbReference type="Proteomes" id="UP000323819">
    <property type="component" value="Unassembled WGS sequence"/>
</dbReference>
<dbReference type="EMBL" id="VSIJ01000005">
    <property type="protein sequence ID" value="TXX67441.1"/>
    <property type="molecule type" value="Genomic_DNA"/>
</dbReference>
<dbReference type="InterPro" id="IPR046099">
    <property type="entry name" value="DUF6035"/>
</dbReference>
<organism evidence="2 3">
    <name type="scientific">Vibrio cholerae</name>
    <dbReference type="NCBI Taxonomy" id="666"/>
    <lineage>
        <taxon>Bacteria</taxon>
        <taxon>Pseudomonadati</taxon>
        <taxon>Pseudomonadota</taxon>
        <taxon>Gammaproteobacteria</taxon>
        <taxon>Vibrionales</taxon>
        <taxon>Vibrionaceae</taxon>
        <taxon>Vibrio</taxon>
    </lineage>
</organism>